<dbReference type="Pfam" id="PF02378">
    <property type="entry name" value="PTS_EIIC"/>
    <property type="match status" value="1"/>
</dbReference>
<keyword evidence="2" id="KW-0813">Transport</keyword>
<keyword evidence="4 15" id="KW-0762">Sugar transport</keyword>
<name>A0A2A6ZCI8_9FIRM</name>
<comment type="subcellular location">
    <subcellularLocation>
        <location evidence="1">Cell membrane</location>
        <topology evidence="1">Multi-pass membrane protein</topology>
    </subcellularLocation>
</comment>
<feature type="domain" description="PTS EIIB type-1" evidence="13">
    <location>
        <begin position="435"/>
        <end position="515"/>
    </location>
</feature>
<accession>A0A2A6ZCI8</accession>
<keyword evidence="6" id="KW-0598">Phosphotransferase system</keyword>
<evidence type="ECO:0000259" key="13">
    <source>
        <dbReference type="PROSITE" id="PS51098"/>
    </source>
</evidence>
<keyword evidence="5" id="KW-0808">Transferase</keyword>
<dbReference type="Proteomes" id="UP000220752">
    <property type="component" value="Unassembled WGS sequence"/>
</dbReference>
<keyword evidence="7 12" id="KW-0812">Transmembrane</keyword>
<dbReference type="InterPro" id="IPR050429">
    <property type="entry name" value="PTS_Glucose_EIICBA"/>
</dbReference>
<dbReference type="PROSITE" id="PS51098">
    <property type="entry name" value="PTS_EIIB_TYPE_1"/>
    <property type="match status" value="1"/>
</dbReference>
<evidence type="ECO:0000256" key="3">
    <source>
        <dbReference type="ARBA" id="ARBA00022475"/>
    </source>
</evidence>
<feature type="transmembrane region" description="Helical" evidence="12">
    <location>
        <begin position="389"/>
        <end position="409"/>
    </location>
</feature>
<gene>
    <name evidence="15" type="ORF">CGS46_03475</name>
</gene>
<dbReference type="InterPro" id="IPR018113">
    <property type="entry name" value="PTrfase_EIIB_Cys"/>
</dbReference>
<evidence type="ECO:0000313" key="16">
    <source>
        <dbReference type="Proteomes" id="UP000220752"/>
    </source>
</evidence>
<feature type="transmembrane region" description="Helical" evidence="12">
    <location>
        <begin position="205"/>
        <end position="226"/>
    </location>
</feature>
<feature type="transmembrane region" description="Helical" evidence="12">
    <location>
        <begin position="238"/>
        <end position="261"/>
    </location>
</feature>
<dbReference type="PROSITE" id="PS51103">
    <property type="entry name" value="PTS_EIIC_TYPE_1"/>
    <property type="match status" value="1"/>
</dbReference>
<evidence type="ECO:0000256" key="4">
    <source>
        <dbReference type="ARBA" id="ARBA00022597"/>
    </source>
</evidence>
<feature type="domain" description="PTS EIIC type-1" evidence="14">
    <location>
        <begin position="3"/>
        <end position="421"/>
    </location>
</feature>
<evidence type="ECO:0000256" key="11">
    <source>
        <dbReference type="PROSITE-ProRule" id="PRU00421"/>
    </source>
</evidence>
<feature type="transmembrane region" description="Helical" evidence="12">
    <location>
        <begin position="91"/>
        <end position="111"/>
    </location>
</feature>
<evidence type="ECO:0000259" key="14">
    <source>
        <dbReference type="PROSITE" id="PS51103"/>
    </source>
</evidence>
<evidence type="ECO:0000256" key="8">
    <source>
        <dbReference type="ARBA" id="ARBA00022777"/>
    </source>
</evidence>
<keyword evidence="10 12" id="KW-0472">Membrane</keyword>
<feature type="transmembrane region" description="Helical" evidence="12">
    <location>
        <begin position="316"/>
        <end position="336"/>
    </location>
</feature>
<dbReference type="PANTHER" id="PTHR30009">
    <property type="entry name" value="CYTOCHROME C-TYPE SYNTHESIS PROTEIN AND PTS TRANSMEMBRANE COMPONENT"/>
    <property type="match status" value="1"/>
</dbReference>
<dbReference type="InterPro" id="IPR036878">
    <property type="entry name" value="Glu_permease_IIB"/>
</dbReference>
<evidence type="ECO:0000256" key="1">
    <source>
        <dbReference type="ARBA" id="ARBA00004651"/>
    </source>
</evidence>
<dbReference type="PROSITE" id="PS01035">
    <property type="entry name" value="PTS_EIIB_TYPE_1_CYS"/>
    <property type="match status" value="1"/>
</dbReference>
<keyword evidence="8" id="KW-0418">Kinase</keyword>
<feature type="transmembrane region" description="Helical" evidence="12">
    <location>
        <begin position="178"/>
        <end position="199"/>
    </location>
</feature>
<dbReference type="GO" id="GO:0016301">
    <property type="term" value="F:kinase activity"/>
    <property type="evidence" value="ECO:0007669"/>
    <property type="project" value="UniProtKB-KW"/>
</dbReference>
<evidence type="ECO:0000256" key="12">
    <source>
        <dbReference type="SAM" id="Phobius"/>
    </source>
</evidence>
<dbReference type="CDD" id="cd00212">
    <property type="entry name" value="PTS_IIB_glc"/>
    <property type="match status" value="1"/>
</dbReference>
<dbReference type="InterPro" id="IPR003352">
    <property type="entry name" value="PTS_EIIC"/>
</dbReference>
<dbReference type="GO" id="GO:0090563">
    <property type="term" value="F:protein-phosphocysteine-sugar phosphotransferase activity"/>
    <property type="evidence" value="ECO:0007669"/>
    <property type="project" value="TreeGrafter"/>
</dbReference>
<dbReference type="GO" id="GO:0008982">
    <property type="term" value="F:protein-N(PI)-phosphohistidine-sugar phosphotransferase activity"/>
    <property type="evidence" value="ECO:0007669"/>
    <property type="project" value="InterPro"/>
</dbReference>
<evidence type="ECO:0000256" key="5">
    <source>
        <dbReference type="ARBA" id="ARBA00022679"/>
    </source>
</evidence>
<evidence type="ECO:0000256" key="10">
    <source>
        <dbReference type="ARBA" id="ARBA00023136"/>
    </source>
</evidence>
<proteinExistence type="predicted"/>
<sequence length="515" mass="55330">MKHRITAALERFSRAMLAPLSYLSAAGLLLVVGALLTSAPLAGVLPFLRWEPVQLAGRILYKCLTAVISNLSVLFCTGLAAALAKREKHQAAFIALMSYLVYLTAGNVTLTELGLLAQPDALTGLYSAGQTMVLGIQTVDTGVFGGILLGLLTAFVYDRTCEKAHRGILGGVFSGVRWSFACVAALAAVLGFGACFVWPPIQKAIAAVTGFIAASGNIGLFLYGFLERLLIPTGLHHLVYMPFQFSQLGGQLMVGSVTYTGAYVVMMTEYNLGLPFSDGIVWMYTGFTKTFGYFGIAAAFIFCARRGSRKKTALQLLPLAFTASLASITEPLDFLFCFSAPVLWLAHAAISGSFIVLLHLCGVTAFTSNLLGSLVMNLSAGAARTNYPVLYLLGLAQIAVYFVVFTVLIKALDLPTPGRRPEEPSRPEKALPLDEQGVEKLIAAFGGRENIRTVDNCFTRLRVTVNDPAFVKEQALKALPCSGVVQSGCDVQIVYGIRAPEVRQAVERRLNRVVC</sequence>
<dbReference type="SUPFAM" id="SSF55604">
    <property type="entry name" value="Glucose permease domain IIB"/>
    <property type="match status" value="1"/>
</dbReference>
<dbReference type="GO" id="GO:0005886">
    <property type="term" value="C:plasma membrane"/>
    <property type="evidence" value="ECO:0007669"/>
    <property type="project" value="UniProtKB-SubCell"/>
</dbReference>
<evidence type="ECO:0000256" key="7">
    <source>
        <dbReference type="ARBA" id="ARBA00022692"/>
    </source>
</evidence>
<evidence type="ECO:0000256" key="2">
    <source>
        <dbReference type="ARBA" id="ARBA00022448"/>
    </source>
</evidence>
<dbReference type="Pfam" id="PF00367">
    <property type="entry name" value="PTS_EIIB"/>
    <property type="match status" value="1"/>
</dbReference>
<dbReference type="Gene3D" id="3.30.1360.60">
    <property type="entry name" value="Glucose permease domain IIB"/>
    <property type="match status" value="1"/>
</dbReference>
<keyword evidence="3" id="KW-1003">Cell membrane</keyword>
<keyword evidence="9 12" id="KW-1133">Transmembrane helix</keyword>
<evidence type="ECO:0000256" key="6">
    <source>
        <dbReference type="ARBA" id="ARBA00022683"/>
    </source>
</evidence>
<dbReference type="EMBL" id="NMTQ01000020">
    <property type="protein sequence ID" value="PDX59044.1"/>
    <property type="molecule type" value="Genomic_DNA"/>
</dbReference>
<feature type="transmembrane region" description="Helical" evidence="12">
    <location>
        <begin position="131"/>
        <end position="157"/>
    </location>
</feature>
<keyword evidence="16" id="KW-1185">Reference proteome</keyword>
<feature type="transmembrane region" description="Helical" evidence="12">
    <location>
        <begin position="20"/>
        <end position="39"/>
    </location>
</feature>
<evidence type="ECO:0000313" key="15">
    <source>
        <dbReference type="EMBL" id="PDX59044.1"/>
    </source>
</evidence>
<dbReference type="GO" id="GO:0009401">
    <property type="term" value="P:phosphoenolpyruvate-dependent sugar phosphotransferase system"/>
    <property type="evidence" value="ECO:0007669"/>
    <property type="project" value="UniProtKB-KW"/>
</dbReference>
<evidence type="ECO:0000256" key="9">
    <source>
        <dbReference type="ARBA" id="ARBA00022989"/>
    </source>
</evidence>
<feature type="transmembrane region" description="Helical" evidence="12">
    <location>
        <begin position="59"/>
        <end position="84"/>
    </location>
</feature>
<protein>
    <submittedName>
        <fullName evidence="15">PTS glucose transporter subunit IIBC</fullName>
    </submittedName>
</protein>
<feature type="active site" description="Phosphocysteine intermediate; for EIIB activity" evidence="11">
    <location>
        <position position="457"/>
    </location>
</feature>
<reference evidence="15 16" key="1">
    <citation type="journal article" date="2017" name="Front. Microbiol.">
        <title>New Insights into the Diversity of the Genus Faecalibacterium.</title>
        <authorList>
            <person name="Benevides L."/>
            <person name="Burman S."/>
            <person name="Martin R."/>
            <person name="Robert V."/>
            <person name="Thomas M."/>
            <person name="Miquel S."/>
            <person name="Chain F."/>
            <person name="Sokol H."/>
            <person name="Bermudez-Humaran L.G."/>
            <person name="Morrison M."/>
            <person name="Langella P."/>
            <person name="Azevedo V.A."/>
            <person name="Chatel J.M."/>
            <person name="Soares S."/>
        </authorList>
    </citation>
    <scope>NUCLEOTIDE SEQUENCE [LARGE SCALE GENOMIC DNA]</scope>
    <source>
        <strain evidence="16">CNCM I-4540</strain>
    </source>
</reference>
<dbReference type="PANTHER" id="PTHR30009:SF24">
    <property type="entry name" value="PTS SYSTEM, IIBC COMPONENT"/>
    <property type="match status" value="1"/>
</dbReference>
<comment type="caution">
    <text evidence="15">The sequence shown here is derived from an EMBL/GenBank/DDBJ whole genome shotgun (WGS) entry which is preliminary data.</text>
</comment>
<dbReference type="AlphaFoldDB" id="A0A2A6ZCI8"/>
<dbReference type="InterPro" id="IPR001996">
    <property type="entry name" value="PTS_IIB_1"/>
</dbReference>
<feature type="transmembrane region" description="Helical" evidence="12">
    <location>
        <begin position="342"/>
        <end position="368"/>
    </location>
</feature>
<feature type="transmembrane region" description="Helical" evidence="12">
    <location>
        <begin position="281"/>
        <end position="304"/>
    </location>
</feature>
<organism evidence="15 16">
    <name type="scientific">Faecalibacterium langellae</name>
    <dbReference type="NCBI Taxonomy" id="3435293"/>
    <lineage>
        <taxon>Bacteria</taxon>
        <taxon>Bacillati</taxon>
        <taxon>Bacillota</taxon>
        <taxon>Clostridia</taxon>
        <taxon>Eubacteriales</taxon>
        <taxon>Oscillospiraceae</taxon>
        <taxon>Faecalibacterium</taxon>
    </lineage>
</organism>
<dbReference type="InterPro" id="IPR013013">
    <property type="entry name" value="PTS_EIIC_1"/>
</dbReference>
<dbReference type="NCBIfam" id="TIGR00826">
    <property type="entry name" value="EIIB_glc"/>
    <property type="match status" value="1"/>
</dbReference>